<name>A0AAD4QB07_9AGAM</name>
<protein>
    <submittedName>
        <fullName evidence="2">Las1-domain-containing protein</fullName>
    </submittedName>
</protein>
<feature type="region of interest" description="Disordered" evidence="1">
    <location>
        <begin position="449"/>
        <end position="478"/>
    </location>
</feature>
<proteinExistence type="predicted"/>
<accession>A0AAD4QB07</accession>
<evidence type="ECO:0000313" key="2">
    <source>
        <dbReference type="EMBL" id="KAH8992057.1"/>
    </source>
</evidence>
<dbReference type="PANTHER" id="PTHR15002:SF0">
    <property type="entry name" value="RIBOSOMAL BIOGENESIS PROTEIN LAS1L"/>
    <property type="match status" value="1"/>
</dbReference>
<evidence type="ECO:0000256" key="1">
    <source>
        <dbReference type="SAM" id="MobiDB-lite"/>
    </source>
</evidence>
<dbReference type="PANTHER" id="PTHR15002">
    <property type="entry name" value="RIBOSOMAL BIOGENESIS PROTEIN LAS1L"/>
    <property type="match status" value="1"/>
</dbReference>
<dbReference type="GO" id="GO:0030687">
    <property type="term" value="C:preribosome, large subunit precursor"/>
    <property type="evidence" value="ECO:0007669"/>
    <property type="project" value="TreeGrafter"/>
</dbReference>
<comment type="caution">
    <text evidence="2">The sequence shown here is derived from an EMBL/GenBank/DDBJ whole genome shotgun (WGS) entry which is preliminary data.</text>
</comment>
<evidence type="ECO:0000313" key="3">
    <source>
        <dbReference type="Proteomes" id="UP001201163"/>
    </source>
</evidence>
<dbReference type="EMBL" id="JAKELL010000024">
    <property type="protein sequence ID" value="KAH8992057.1"/>
    <property type="molecule type" value="Genomic_DNA"/>
</dbReference>
<keyword evidence="3" id="KW-1185">Reference proteome</keyword>
<dbReference type="AlphaFoldDB" id="A0AAD4QB07"/>
<gene>
    <name evidence="2" type="ORF">EDB92DRAFT_1859597</name>
</gene>
<reference evidence="2" key="1">
    <citation type="submission" date="2022-01" db="EMBL/GenBank/DDBJ databases">
        <title>Comparative genomics reveals a dynamic genome evolution in the ectomycorrhizal milk-cap (Lactarius) mushrooms.</title>
        <authorList>
            <consortium name="DOE Joint Genome Institute"/>
            <person name="Lebreton A."/>
            <person name="Tang N."/>
            <person name="Kuo A."/>
            <person name="LaButti K."/>
            <person name="Drula E."/>
            <person name="Barry K."/>
            <person name="Clum A."/>
            <person name="Lipzen A."/>
            <person name="Mousain D."/>
            <person name="Ng V."/>
            <person name="Wang R."/>
            <person name="Wang X."/>
            <person name="Dai Y."/>
            <person name="Henrissat B."/>
            <person name="Grigoriev I.V."/>
            <person name="Guerin-Laguette A."/>
            <person name="Yu F."/>
            <person name="Martin F.M."/>
        </authorList>
    </citation>
    <scope>NUCLEOTIDE SEQUENCE</scope>
    <source>
        <strain evidence="2">QP</strain>
    </source>
</reference>
<dbReference type="Pfam" id="PF04031">
    <property type="entry name" value="Las1"/>
    <property type="match status" value="1"/>
</dbReference>
<dbReference type="Proteomes" id="UP001201163">
    <property type="component" value="Unassembled WGS sequence"/>
</dbReference>
<dbReference type="GO" id="GO:0090730">
    <property type="term" value="C:Las1 complex"/>
    <property type="evidence" value="ECO:0007669"/>
    <property type="project" value="InterPro"/>
</dbReference>
<dbReference type="GO" id="GO:0004519">
    <property type="term" value="F:endonuclease activity"/>
    <property type="evidence" value="ECO:0007669"/>
    <property type="project" value="InterPro"/>
</dbReference>
<dbReference type="InterPro" id="IPR007174">
    <property type="entry name" value="Las1"/>
</dbReference>
<dbReference type="GO" id="GO:0000470">
    <property type="term" value="P:maturation of LSU-rRNA"/>
    <property type="evidence" value="ECO:0007669"/>
    <property type="project" value="TreeGrafter"/>
</dbReference>
<dbReference type="GO" id="GO:0000460">
    <property type="term" value="P:maturation of 5.8S rRNA"/>
    <property type="evidence" value="ECO:0007669"/>
    <property type="project" value="TreeGrafter"/>
</dbReference>
<sequence>MRLPRRVPWATLAQLEQVYSWVYSQDAGDSSRDSAIERLSAWKFMMPLPHALESLLSILVTIRQESTYNAGVSSSLSLRQSYATAIIRLVNGLVDPLQLGTYARSISSIAAQIGLPAWLVELRHAATHEDLPSLELLRDGVKECLTWLLHNYFRPTLDPTLAHAAPQIRHSLRPAEPLLRRYKGLLKSLARDDDAARRHNADVRAVLRELERWLAEARIAGANAHADADDGDEPREAWALDRLCEALLARGALVPLSRKKRAPPEGSRYPPPALLAIWTPLLENLAVGPLRTALSSHIVARLLVEHNHDACPDDDDDDERASYELCLAAWGAWLVEEWRLADESDADVSARREDVFFQLVHALCTSCRDKATTGAPLACCQPGAQALLAALCASDRRLAEISATVLRRANNATGAAAQVSVQQGDEPWNETDLDIMDARLRAAFSLADAPERQPQEQIQCSPAPEPGPGGRGSSASNKEIVPLRDGWRLLTETDGWRPCPIGIYIEGR</sequence>
<organism evidence="2 3">
    <name type="scientific">Lactarius akahatsu</name>
    <dbReference type="NCBI Taxonomy" id="416441"/>
    <lineage>
        <taxon>Eukaryota</taxon>
        <taxon>Fungi</taxon>
        <taxon>Dikarya</taxon>
        <taxon>Basidiomycota</taxon>
        <taxon>Agaricomycotina</taxon>
        <taxon>Agaricomycetes</taxon>
        <taxon>Russulales</taxon>
        <taxon>Russulaceae</taxon>
        <taxon>Lactarius</taxon>
    </lineage>
</organism>